<keyword evidence="3" id="KW-0804">Transcription</keyword>
<gene>
    <name evidence="5" type="ORF">GCM10010151_23510</name>
</gene>
<accession>A0ABP3G3E2</accession>
<dbReference type="CDD" id="cd07377">
    <property type="entry name" value="WHTH_GntR"/>
    <property type="match status" value="1"/>
</dbReference>
<dbReference type="PANTHER" id="PTHR44846:SF17">
    <property type="entry name" value="GNTR-FAMILY TRANSCRIPTIONAL REGULATOR"/>
    <property type="match status" value="1"/>
</dbReference>
<keyword evidence="2" id="KW-0238">DNA-binding</keyword>
<dbReference type="InterPro" id="IPR036388">
    <property type="entry name" value="WH-like_DNA-bd_sf"/>
</dbReference>
<evidence type="ECO:0000259" key="4">
    <source>
        <dbReference type="PROSITE" id="PS50949"/>
    </source>
</evidence>
<sequence length="82" mass="9714">MDYIEMAGKRHEKIAEILRSRITSGELRPRQRLPSQKQMTTEFNTSNQTISRAIADLRARRYVWTLPHKGSYARPPEDWEQN</sequence>
<name>A0ABP3G3E2_9ACTN</name>
<dbReference type="InterPro" id="IPR000524">
    <property type="entry name" value="Tscrpt_reg_HTH_GntR"/>
</dbReference>
<evidence type="ECO:0000256" key="2">
    <source>
        <dbReference type="ARBA" id="ARBA00023125"/>
    </source>
</evidence>
<reference evidence="6" key="1">
    <citation type="journal article" date="2019" name="Int. J. Syst. Evol. Microbiol.">
        <title>The Global Catalogue of Microorganisms (GCM) 10K type strain sequencing project: providing services to taxonomists for standard genome sequencing and annotation.</title>
        <authorList>
            <consortium name="The Broad Institute Genomics Platform"/>
            <consortium name="The Broad Institute Genome Sequencing Center for Infectious Disease"/>
            <person name="Wu L."/>
            <person name="Ma J."/>
        </authorList>
    </citation>
    <scope>NUCLEOTIDE SEQUENCE [LARGE SCALE GENOMIC DNA]</scope>
    <source>
        <strain evidence="6">JCM 3146</strain>
    </source>
</reference>
<evidence type="ECO:0000256" key="3">
    <source>
        <dbReference type="ARBA" id="ARBA00023163"/>
    </source>
</evidence>
<evidence type="ECO:0000313" key="6">
    <source>
        <dbReference type="Proteomes" id="UP001501822"/>
    </source>
</evidence>
<dbReference type="EMBL" id="BAAABM010000016">
    <property type="protein sequence ID" value="GAA0333017.1"/>
    <property type="molecule type" value="Genomic_DNA"/>
</dbReference>
<dbReference type="Pfam" id="PF00392">
    <property type="entry name" value="GntR"/>
    <property type="match status" value="1"/>
</dbReference>
<dbReference type="SUPFAM" id="SSF46785">
    <property type="entry name" value="Winged helix' DNA-binding domain"/>
    <property type="match status" value="1"/>
</dbReference>
<dbReference type="SMART" id="SM00345">
    <property type="entry name" value="HTH_GNTR"/>
    <property type="match status" value="1"/>
</dbReference>
<comment type="caution">
    <text evidence="5">The sequence shown here is derived from an EMBL/GenBank/DDBJ whole genome shotgun (WGS) entry which is preliminary data.</text>
</comment>
<organism evidence="5 6">
    <name type="scientific">Actinoallomurus spadix</name>
    <dbReference type="NCBI Taxonomy" id="79912"/>
    <lineage>
        <taxon>Bacteria</taxon>
        <taxon>Bacillati</taxon>
        <taxon>Actinomycetota</taxon>
        <taxon>Actinomycetes</taxon>
        <taxon>Streptosporangiales</taxon>
        <taxon>Thermomonosporaceae</taxon>
        <taxon>Actinoallomurus</taxon>
    </lineage>
</organism>
<dbReference type="PANTHER" id="PTHR44846">
    <property type="entry name" value="MANNOSYL-D-GLYCERATE TRANSPORT/METABOLISM SYSTEM REPRESSOR MNGR-RELATED"/>
    <property type="match status" value="1"/>
</dbReference>
<dbReference type="PROSITE" id="PS50949">
    <property type="entry name" value="HTH_GNTR"/>
    <property type="match status" value="1"/>
</dbReference>
<keyword evidence="6" id="KW-1185">Reference proteome</keyword>
<evidence type="ECO:0000256" key="1">
    <source>
        <dbReference type="ARBA" id="ARBA00023015"/>
    </source>
</evidence>
<dbReference type="InterPro" id="IPR050679">
    <property type="entry name" value="Bact_HTH_transcr_reg"/>
</dbReference>
<dbReference type="Proteomes" id="UP001501822">
    <property type="component" value="Unassembled WGS sequence"/>
</dbReference>
<feature type="domain" description="HTH gntR-type" evidence="4">
    <location>
        <begin position="8"/>
        <end position="76"/>
    </location>
</feature>
<protein>
    <recommendedName>
        <fullName evidence="4">HTH gntR-type domain-containing protein</fullName>
    </recommendedName>
</protein>
<proteinExistence type="predicted"/>
<evidence type="ECO:0000313" key="5">
    <source>
        <dbReference type="EMBL" id="GAA0333017.1"/>
    </source>
</evidence>
<dbReference type="Gene3D" id="1.10.10.10">
    <property type="entry name" value="Winged helix-like DNA-binding domain superfamily/Winged helix DNA-binding domain"/>
    <property type="match status" value="1"/>
</dbReference>
<dbReference type="InterPro" id="IPR036390">
    <property type="entry name" value="WH_DNA-bd_sf"/>
</dbReference>
<keyword evidence="1" id="KW-0805">Transcription regulation</keyword>